<reference evidence="2" key="1">
    <citation type="submission" date="2023-03" db="EMBL/GenBank/DDBJ databases">
        <authorList>
            <person name="Julca I."/>
        </authorList>
    </citation>
    <scope>NUCLEOTIDE SEQUENCE</scope>
</reference>
<dbReference type="Proteomes" id="UP001161247">
    <property type="component" value="Chromosome 7"/>
</dbReference>
<feature type="compositionally biased region" description="Basic and acidic residues" evidence="1">
    <location>
        <begin position="111"/>
        <end position="121"/>
    </location>
</feature>
<gene>
    <name evidence="2" type="ORF">OLC1_LOCUS20131</name>
</gene>
<evidence type="ECO:0000256" key="1">
    <source>
        <dbReference type="SAM" id="MobiDB-lite"/>
    </source>
</evidence>
<name>A0AAV1E1V5_OLDCO</name>
<sequence length="157" mass="17360">MTTPIVLTTSVNPYDEIYEITQEVNHQLQWGNLNADINQMAPLSIIDHAKEHAQLVQFDEELNAIIYEDRVLDNNNLALKISLSMPSSSSGHGPTNCQNATTKRTNYGVDGENKHKEEVGGRHCSTKPNDIVDLGNAGITKMHLEMKTIFASNDGGR</sequence>
<dbReference type="AlphaFoldDB" id="A0AAV1E1V5"/>
<accession>A0AAV1E1V5</accession>
<organism evidence="2 3">
    <name type="scientific">Oldenlandia corymbosa var. corymbosa</name>
    <dbReference type="NCBI Taxonomy" id="529605"/>
    <lineage>
        <taxon>Eukaryota</taxon>
        <taxon>Viridiplantae</taxon>
        <taxon>Streptophyta</taxon>
        <taxon>Embryophyta</taxon>
        <taxon>Tracheophyta</taxon>
        <taxon>Spermatophyta</taxon>
        <taxon>Magnoliopsida</taxon>
        <taxon>eudicotyledons</taxon>
        <taxon>Gunneridae</taxon>
        <taxon>Pentapetalae</taxon>
        <taxon>asterids</taxon>
        <taxon>lamiids</taxon>
        <taxon>Gentianales</taxon>
        <taxon>Rubiaceae</taxon>
        <taxon>Rubioideae</taxon>
        <taxon>Spermacoceae</taxon>
        <taxon>Hedyotis-Oldenlandia complex</taxon>
        <taxon>Oldenlandia</taxon>
    </lineage>
</organism>
<protein>
    <submittedName>
        <fullName evidence="2">OLC1v1013577C1</fullName>
    </submittedName>
</protein>
<feature type="region of interest" description="Disordered" evidence="1">
    <location>
        <begin position="85"/>
        <end position="127"/>
    </location>
</feature>
<dbReference type="EMBL" id="OX459124">
    <property type="protein sequence ID" value="CAI9113050.1"/>
    <property type="molecule type" value="Genomic_DNA"/>
</dbReference>
<evidence type="ECO:0000313" key="2">
    <source>
        <dbReference type="EMBL" id="CAI9113050.1"/>
    </source>
</evidence>
<proteinExistence type="predicted"/>
<evidence type="ECO:0000313" key="3">
    <source>
        <dbReference type="Proteomes" id="UP001161247"/>
    </source>
</evidence>
<feature type="compositionally biased region" description="Polar residues" evidence="1">
    <location>
        <begin position="91"/>
        <end position="105"/>
    </location>
</feature>
<keyword evidence="3" id="KW-1185">Reference proteome</keyword>